<comment type="caution">
    <text evidence="2">The sequence shown here is derived from an EMBL/GenBank/DDBJ whole genome shotgun (WGS) entry which is preliminary data.</text>
</comment>
<proteinExistence type="predicted"/>
<evidence type="ECO:0000256" key="1">
    <source>
        <dbReference type="SAM" id="MobiDB-lite"/>
    </source>
</evidence>
<name>A0A9P7MT86_9HYPO</name>
<dbReference type="EMBL" id="SRPS01000122">
    <property type="protein sequence ID" value="KAG5967377.1"/>
    <property type="molecule type" value="Genomic_DNA"/>
</dbReference>
<protein>
    <submittedName>
        <fullName evidence="2">Uncharacterized protein</fullName>
    </submittedName>
</protein>
<sequence>MNGNENVFDTHCPVLTQGPQHVSPEKLLPPQLLHKPPGPCRHPEHRLGRGPNPLQQHLAGITLVKSTTGSYSKTESAIVNKAVSDSANELLEARRTSLQLTTHDTPGGDEEEHSSDPPKSAAFRPCDEPEQYPNEAPDKESPTNEEEPSNNEDSADVEESDDPDSHRRSKGESQRDISRGFCDCSISGMFLDAARPEASNEYQDTGKPFLRRLGELLPTGGKTGSIP</sequence>
<organism evidence="2 3">
    <name type="scientific">Claviceps arundinis</name>
    <dbReference type="NCBI Taxonomy" id="1623583"/>
    <lineage>
        <taxon>Eukaryota</taxon>
        <taxon>Fungi</taxon>
        <taxon>Dikarya</taxon>
        <taxon>Ascomycota</taxon>
        <taxon>Pezizomycotina</taxon>
        <taxon>Sordariomycetes</taxon>
        <taxon>Hypocreomycetidae</taxon>
        <taxon>Hypocreales</taxon>
        <taxon>Clavicipitaceae</taxon>
        <taxon>Claviceps</taxon>
    </lineage>
</organism>
<dbReference type="OrthoDB" id="10463071at2759"/>
<evidence type="ECO:0000313" key="3">
    <source>
        <dbReference type="Proteomes" id="UP000784919"/>
    </source>
</evidence>
<feature type="region of interest" description="Disordered" evidence="1">
    <location>
        <begin position="97"/>
        <end position="179"/>
    </location>
</feature>
<feature type="compositionally biased region" description="Acidic residues" evidence="1">
    <location>
        <begin position="143"/>
        <end position="162"/>
    </location>
</feature>
<feature type="compositionally biased region" description="Basic and acidic residues" evidence="1">
    <location>
        <begin position="163"/>
        <end position="178"/>
    </location>
</feature>
<gene>
    <name evidence="2" type="ORF">E4U56_000894</name>
</gene>
<dbReference type="AlphaFoldDB" id="A0A9P7MT86"/>
<dbReference type="Proteomes" id="UP000784919">
    <property type="component" value="Unassembled WGS sequence"/>
</dbReference>
<reference evidence="2" key="1">
    <citation type="journal article" date="2020" name="bioRxiv">
        <title>Whole genome comparisons of ergot fungi reveals the divergence and evolution of species within the genus Claviceps are the result of varying mechanisms driving genome evolution and host range expansion.</title>
        <authorList>
            <person name="Wyka S.A."/>
            <person name="Mondo S.J."/>
            <person name="Liu M."/>
            <person name="Dettman J."/>
            <person name="Nalam V."/>
            <person name="Broders K.D."/>
        </authorList>
    </citation>
    <scope>NUCLEOTIDE SEQUENCE</scope>
    <source>
        <strain evidence="2">CCC 1102</strain>
    </source>
</reference>
<evidence type="ECO:0000313" key="2">
    <source>
        <dbReference type="EMBL" id="KAG5967377.1"/>
    </source>
</evidence>
<accession>A0A9P7MT86</accession>